<keyword evidence="1" id="KW-0812">Transmembrane</keyword>
<keyword evidence="1" id="KW-0472">Membrane</keyword>
<dbReference type="EMBL" id="JAFJYH010000194">
    <property type="protein sequence ID" value="KAG4416217.1"/>
    <property type="molecule type" value="Genomic_DNA"/>
</dbReference>
<feature type="non-terminal residue" evidence="2">
    <location>
        <position position="125"/>
    </location>
</feature>
<gene>
    <name evidence="2" type="ORF">IFR04_010674</name>
</gene>
<feature type="transmembrane region" description="Helical" evidence="1">
    <location>
        <begin position="103"/>
        <end position="122"/>
    </location>
</feature>
<feature type="transmembrane region" description="Helical" evidence="1">
    <location>
        <begin position="64"/>
        <end position="91"/>
    </location>
</feature>
<dbReference type="Proteomes" id="UP000664132">
    <property type="component" value="Unassembled WGS sequence"/>
</dbReference>
<dbReference type="OrthoDB" id="3457895at2759"/>
<sequence length="125" mass="13818">MPISLGPPTTNPKWRGWILTLLWLAQLLIAVILFFASLAMVLVIGGTGAHKEIPWYFTTTTILFLVANTTLLSTILYELTYTCGALAYLSASRFYRLQLVKSLYFLLLVISVSVNGGGWMIGGEE</sequence>
<name>A0A8H7W5M3_9HELO</name>
<reference evidence="2" key="1">
    <citation type="submission" date="2021-02" db="EMBL/GenBank/DDBJ databases">
        <title>Genome sequence Cadophora malorum strain M34.</title>
        <authorList>
            <person name="Stefanovic E."/>
            <person name="Vu D."/>
            <person name="Scully C."/>
            <person name="Dijksterhuis J."/>
            <person name="Roader J."/>
            <person name="Houbraken J."/>
        </authorList>
    </citation>
    <scope>NUCLEOTIDE SEQUENCE</scope>
    <source>
        <strain evidence="2">M34</strain>
    </source>
</reference>
<feature type="transmembrane region" description="Helical" evidence="1">
    <location>
        <begin position="21"/>
        <end position="44"/>
    </location>
</feature>
<comment type="caution">
    <text evidence="2">The sequence shown here is derived from an EMBL/GenBank/DDBJ whole genome shotgun (WGS) entry which is preliminary data.</text>
</comment>
<organism evidence="2 3">
    <name type="scientific">Cadophora malorum</name>
    <dbReference type="NCBI Taxonomy" id="108018"/>
    <lineage>
        <taxon>Eukaryota</taxon>
        <taxon>Fungi</taxon>
        <taxon>Dikarya</taxon>
        <taxon>Ascomycota</taxon>
        <taxon>Pezizomycotina</taxon>
        <taxon>Leotiomycetes</taxon>
        <taxon>Helotiales</taxon>
        <taxon>Ploettnerulaceae</taxon>
        <taxon>Cadophora</taxon>
    </lineage>
</organism>
<keyword evidence="1" id="KW-1133">Transmembrane helix</keyword>
<accession>A0A8H7W5M3</accession>
<proteinExistence type="predicted"/>
<protein>
    <submittedName>
        <fullName evidence="2">Uncharacterized protein</fullName>
    </submittedName>
</protein>
<dbReference type="AlphaFoldDB" id="A0A8H7W5M3"/>
<evidence type="ECO:0000313" key="2">
    <source>
        <dbReference type="EMBL" id="KAG4416217.1"/>
    </source>
</evidence>
<evidence type="ECO:0000256" key="1">
    <source>
        <dbReference type="SAM" id="Phobius"/>
    </source>
</evidence>
<evidence type="ECO:0000313" key="3">
    <source>
        <dbReference type="Proteomes" id="UP000664132"/>
    </source>
</evidence>
<keyword evidence="3" id="KW-1185">Reference proteome</keyword>